<evidence type="ECO:0000313" key="2">
    <source>
        <dbReference type="Proteomes" id="UP000696573"/>
    </source>
</evidence>
<comment type="caution">
    <text evidence="1">The sequence shown here is derived from an EMBL/GenBank/DDBJ whole genome shotgun (WGS) entry which is preliminary data.</text>
</comment>
<dbReference type="OrthoDB" id="5129507at2759"/>
<accession>A0A9N9YR62</accession>
<proteinExistence type="predicted"/>
<dbReference type="AlphaFoldDB" id="A0A9N9YR62"/>
<name>A0A9N9YR62_9HYPO</name>
<organism evidence="1 2">
    <name type="scientific">Clonostachys rhizophaga</name>
    <dbReference type="NCBI Taxonomy" id="160324"/>
    <lineage>
        <taxon>Eukaryota</taxon>
        <taxon>Fungi</taxon>
        <taxon>Dikarya</taxon>
        <taxon>Ascomycota</taxon>
        <taxon>Pezizomycotina</taxon>
        <taxon>Sordariomycetes</taxon>
        <taxon>Hypocreomycetidae</taxon>
        <taxon>Hypocreales</taxon>
        <taxon>Bionectriaceae</taxon>
        <taxon>Clonostachys</taxon>
    </lineage>
</organism>
<dbReference type="InterPro" id="IPR038883">
    <property type="entry name" value="AN11006-like"/>
</dbReference>
<protein>
    <submittedName>
        <fullName evidence="1">Uncharacterized protein</fullName>
    </submittedName>
</protein>
<dbReference type="PANTHER" id="PTHR42085">
    <property type="entry name" value="F-BOX DOMAIN-CONTAINING PROTEIN"/>
    <property type="match status" value="1"/>
</dbReference>
<dbReference type="PANTHER" id="PTHR42085:SF6">
    <property type="entry name" value="F-BOX DOMAIN-CONTAINING PROTEIN"/>
    <property type="match status" value="1"/>
</dbReference>
<dbReference type="EMBL" id="CABFNQ020000717">
    <property type="protein sequence ID" value="CAH0025974.1"/>
    <property type="molecule type" value="Genomic_DNA"/>
</dbReference>
<sequence>MATSSPSSLPPFFSLPYHIRKRVYVFAGLSRECPVTLVPRERAGLFYGPRELPLVHTCAFDFRRRWLPGCVSHGHDPACLCPEFPKQLLLVCKFLHHEIQQILYGENNFVLSRQGNAGHLKVIRMLSNEALCYLRHLLVRLNSWPCVRGHSNATSEACMICPDGFSLRDSEVSVGDENSERVVDEWEAICEVLSHIPPNRLHLELICDVGQPEMARRILEPMNSIPRLKGCTIRFGRKPHHALRSLARETATRLTATRGNIQPFRFSELPRELRLRVLWHTNLGLGGSFNPKYSTIVVVRGKYDHRAVGGSHSSHAIRTCCLECSFTKLHCSCTSKYASYNPYCRCRPLPLELFLVSRQLSKDASEVLYSTNTFRFAHDFSHTINMLSNIPPESLKRLRCVEFNFDWSKNWDANKSEWRRLLRLMADHCRHSRLFIKITVDTMDSEAARMTEEEEDRDGFMRMCYASYVDIVHSIKESHLVLQDFHLFLPLFWDLEPVLERYVMGPDYDSKKGNRYPKPGHSSDLYGPEHPFYCAVPKWHKDL</sequence>
<reference evidence="1" key="1">
    <citation type="submission" date="2021-10" db="EMBL/GenBank/DDBJ databases">
        <authorList>
            <person name="Piombo E."/>
        </authorList>
    </citation>
    <scope>NUCLEOTIDE SEQUENCE</scope>
</reference>
<gene>
    <name evidence="1" type="ORF">CRHIZ90672A_00009496</name>
</gene>
<keyword evidence="2" id="KW-1185">Reference proteome</keyword>
<dbReference type="Proteomes" id="UP000696573">
    <property type="component" value="Unassembled WGS sequence"/>
</dbReference>
<evidence type="ECO:0000313" key="1">
    <source>
        <dbReference type="EMBL" id="CAH0025974.1"/>
    </source>
</evidence>